<dbReference type="AlphaFoldDB" id="A0A418NNK8"/>
<reference evidence="1 2" key="1">
    <citation type="submission" date="2018-08" db="EMBL/GenBank/DDBJ databases">
        <title>Erythrobacter zhengii sp.nov., a bacterium isolated from deep-sea sediment.</title>
        <authorList>
            <person name="Fang C."/>
            <person name="Wu Y.-H."/>
            <person name="Sun C."/>
            <person name="Wang H."/>
            <person name="Cheng H."/>
            <person name="Meng F.-X."/>
            <person name="Wang C.-S."/>
            <person name="Xu X.-W."/>
        </authorList>
    </citation>
    <scope>NUCLEOTIDE SEQUENCE [LARGE SCALE GENOMIC DNA]</scope>
    <source>
        <strain evidence="1 2">V18</strain>
    </source>
</reference>
<dbReference type="EMBL" id="QXFL01000010">
    <property type="protein sequence ID" value="RIV83394.1"/>
    <property type="molecule type" value="Genomic_DNA"/>
</dbReference>
<proteinExistence type="predicted"/>
<gene>
    <name evidence="1" type="ORF">D2V07_16740</name>
</gene>
<organism evidence="1 2">
    <name type="scientific">Aurantiacibacter zhengii</name>
    <dbReference type="NCBI Taxonomy" id="2307003"/>
    <lineage>
        <taxon>Bacteria</taxon>
        <taxon>Pseudomonadati</taxon>
        <taxon>Pseudomonadota</taxon>
        <taxon>Alphaproteobacteria</taxon>
        <taxon>Sphingomonadales</taxon>
        <taxon>Erythrobacteraceae</taxon>
        <taxon>Aurantiacibacter</taxon>
    </lineage>
</organism>
<protein>
    <submittedName>
        <fullName evidence="1">Uncharacterized protein</fullName>
    </submittedName>
</protein>
<evidence type="ECO:0000313" key="2">
    <source>
        <dbReference type="Proteomes" id="UP000286576"/>
    </source>
</evidence>
<accession>A0A418NNK8</accession>
<dbReference type="Proteomes" id="UP000286576">
    <property type="component" value="Unassembled WGS sequence"/>
</dbReference>
<evidence type="ECO:0000313" key="1">
    <source>
        <dbReference type="EMBL" id="RIV83394.1"/>
    </source>
</evidence>
<sequence>MTDHPSTYKAEDTHRPGIQWDDRAFLHHVGDGGGLLDGAKSIRDGTFADLIRHIMMMPEDSQKNYYIQKAGDRKFEYQEIVNLYNSEAFPRGK</sequence>
<dbReference type="OrthoDB" id="7391698at2"/>
<name>A0A418NNK8_9SPHN</name>
<comment type="caution">
    <text evidence="1">The sequence shown here is derived from an EMBL/GenBank/DDBJ whole genome shotgun (WGS) entry which is preliminary data.</text>
</comment>
<keyword evidence="2" id="KW-1185">Reference proteome</keyword>
<dbReference type="RefSeq" id="WP_119588048.1">
    <property type="nucleotide sequence ID" value="NZ_CAWODQ010000002.1"/>
</dbReference>